<evidence type="ECO:0000256" key="1">
    <source>
        <dbReference type="SAM" id="SignalP"/>
    </source>
</evidence>
<accession>A0ABM8HND8</accession>
<keyword evidence="4" id="KW-1185">Reference proteome</keyword>
<dbReference type="InterPro" id="IPR012938">
    <property type="entry name" value="Glc/Sorbosone_DH"/>
</dbReference>
<dbReference type="Gene3D" id="2.120.10.30">
    <property type="entry name" value="TolB, C-terminal domain"/>
    <property type="match status" value="1"/>
</dbReference>
<dbReference type="InterPro" id="IPR011041">
    <property type="entry name" value="Quinoprot_gluc/sorb_DH_b-prop"/>
</dbReference>
<sequence length="387" mass="42439">MSPHLYHLRRLMTLGCLAAALVLSAAAAAPQVIKTQHHDLRIVEIATGLEHPWSLAFLPDGSMLVTERPGRLRIVRDGRLEPQAVAGLPPIVARGQGGLLDVALHPRFAENGLVYLSYVGPGPGGMGTEVARGRLVANRLEDVQVIFRLEPKTDATRHFGSRLVFDRAGYLFITLGDRGEMERAQRSGDHAGSVIRLHDDGRVPADNPFVGRQGWKPEKYTLGNRNMQGAALHPQTGELWTHEHGPQGGDEVNVIRAGVNYGWPVITYGVNYVTGTKIGEGTHKEGMAQPLHTWVPSIAPSGMAFYTGDKFPRWRGDLFVGALKDQMLVRLSLDGEKVVSEERLLKNTLGRIRDVRQGPDGYLYLLTDEDDGVLVRLEPADGGQDKK</sequence>
<feature type="signal peptide" evidence="1">
    <location>
        <begin position="1"/>
        <end position="28"/>
    </location>
</feature>
<name>A0ABM8HND8_9BACT</name>
<dbReference type="PANTHER" id="PTHR19328">
    <property type="entry name" value="HEDGEHOG-INTERACTING PROTEIN"/>
    <property type="match status" value="1"/>
</dbReference>
<dbReference type="Pfam" id="PF07995">
    <property type="entry name" value="GSDH"/>
    <property type="match status" value="1"/>
</dbReference>
<gene>
    <name evidence="3" type="ORF">DESUT3_13970</name>
</gene>
<protein>
    <recommendedName>
        <fullName evidence="2">Glucose/Sorbosone dehydrogenase domain-containing protein</fullName>
    </recommendedName>
</protein>
<dbReference type="EMBL" id="AP024355">
    <property type="protein sequence ID" value="BCR04328.1"/>
    <property type="molecule type" value="Genomic_DNA"/>
</dbReference>
<keyword evidence="1" id="KW-0732">Signal</keyword>
<feature type="domain" description="Glucose/Sorbosone dehydrogenase" evidence="2">
    <location>
        <begin position="49"/>
        <end position="376"/>
    </location>
</feature>
<feature type="chain" id="PRO_5047357840" description="Glucose/Sorbosone dehydrogenase domain-containing protein" evidence="1">
    <location>
        <begin position="29"/>
        <end position="387"/>
    </location>
</feature>
<evidence type="ECO:0000313" key="3">
    <source>
        <dbReference type="EMBL" id="BCR04328.1"/>
    </source>
</evidence>
<organism evidence="3 4">
    <name type="scientific">Desulfuromonas versatilis</name>
    <dbReference type="NCBI Taxonomy" id="2802975"/>
    <lineage>
        <taxon>Bacteria</taxon>
        <taxon>Pseudomonadati</taxon>
        <taxon>Thermodesulfobacteriota</taxon>
        <taxon>Desulfuromonadia</taxon>
        <taxon>Desulfuromonadales</taxon>
        <taxon>Desulfuromonadaceae</taxon>
        <taxon>Desulfuromonas</taxon>
    </lineage>
</organism>
<evidence type="ECO:0000259" key="2">
    <source>
        <dbReference type="Pfam" id="PF07995"/>
    </source>
</evidence>
<dbReference type="InterPro" id="IPR011042">
    <property type="entry name" value="6-blade_b-propeller_TolB-like"/>
</dbReference>
<reference evidence="3 4" key="2">
    <citation type="journal article" date="2021" name="Int. J. Syst. Evol. Microbiol.">
        <title>Isolation and Polyphasic Characterization of Desulfuromonas versatilis sp. Nov., an Electrogenic Bacteria Capable of Versatile Metabolism Isolated from a Graphene Oxide-Reducing Enrichment Culture.</title>
        <authorList>
            <person name="Xie L."/>
            <person name="Yoshida N."/>
            <person name="Ishii S."/>
            <person name="Meng L."/>
        </authorList>
    </citation>
    <scope>NUCLEOTIDE SEQUENCE [LARGE SCALE GENOMIC DNA]</scope>
    <source>
        <strain evidence="3 4">NIT-T3</strain>
    </source>
</reference>
<evidence type="ECO:0000313" key="4">
    <source>
        <dbReference type="Proteomes" id="UP001319827"/>
    </source>
</evidence>
<dbReference type="SUPFAM" id="SSF50952">
    <property type="entry name" value="Soluble quinoprotein glucose dehydrogenase"/>
    <property type="match status" value="1"/>
</dbReference>
<dbReference type="Proteomes" id="UP001319827">
    <property type="component" value="Chromosome"/>
</dbReference>
<dbReference type="RefSeq" id="WP_221251783.1">
    <property type="nucleotide sequence ID" value="NZ_AP024355.1"/>
</dbReference>
<dbReference type="PANTHER" id="PTHR19328:SF75">
    <property type="entry name" value="ALDOSE SUGAR DEHYDROGENASE YLII"/>
    <property type="match status" value="1"/>
</dbReference>
<reference evidence="3 4" key="1">
    <citation type="journal article" date="2016" name="C (Basel)">
        <title>Selective Growth of and Electricity Production by Marine Exoelectrogenic Bacteria in Self-Aggregated Hydrogel of Microbially Reduced Graphene Oxide.</title>
        <authorList>
            <person name="Yoshida N."/>
            <person name="Goto Y."/>
            <person name="Miyata Y."/>
        </authorList>
    </citation>
    <scope>NUCLEOTIDE SEQUENCE [LARGE SCALE GENOMIC DNA]</scope>
    <source>
        <strain evidence="3 4">NIT-T3</strain>
    </source>
</reference>
<proteinExistence type="predicted"/>